<comment type="caution">
    <text evidence="13">The sequence shown here is derived from an EMBL/GenBank/DDBJ whole genome shotgun (WGS) entry which is preliminary data.</text>
</comment>
<evidence type="ECO:0000256" key="7">
    <source>
        <dbReference type="ARBA" id="ARBA00022801"/>
    </source>
</evidence>
<evidence type="ECO:0000256" key="2">
    <source>
        <dbReference type="ARBA" id="ARBA00005582"/>
    </source>
</evidence>
<comment type="similarity">
    <text evidence="2">Belongs to the Nudix hydrolase family.</text>
</comment>
<organism evidence="13 14">
    <name type="scientific">Lipingzhangella halophila</name>
    <dbReference type="NCBI Taxonomy" id="1783352"/>
    <lineage>
        <taxon>Bacteria</taxon>
        <taxon>Bacillati</taxon>
        <taxon>Actinomycetota</taxon>
        <taxon>Actinomycetes</taxon>
        <taxon>Streptosporangiales</taxon>
        <taxon>Nocardiopsidaceae</taxon>
        <taxon>Lipingzhangella</taxon>
    </lineage>
</organism>
<comment type="cofactor">
    <cofactor evidence="1">
        <name>Mg(2+)</name>
        <dbReference type="ChEBI" id="CHEBI:18420"/>
    </cofactor>
</comment>
<keyword evidence="14" id="KW-1185">Reference proteome</keyword>
<protein>
    <recommendedName>
        <fullName evidence="11">8-oxo-dGTP diphosphatase</fullName>
        <ecNumber evidence="11">3.6.1.55</ecNumber>
    </recommendedName>
</protein>
<evidence type="ECO:0000256" key="8">
    <source>
        <dbReference type="ARBA" id="ARBA00022842"/>
    </source>
</evidence>
<gene>
    <name evidence="13" type="ORF">F4561_006028</name>
</gene>
<keyword evidence="9" id="KW-0234">DNA repair</keyword>
<feature type="domain" description="Nudix hydrolase" evidence="12">
    <location>
        <begin position="17"/>
        <end position="149"/>
    </location>
</feature>
<dbReference type="InterPro" id="IPR000086">
    <property type="entry name" value="NUDIX_hydrolase_dom"/>
</dbReference>
<keyword evidence="6" id="KW-0227">DNA damage</keyword>
<dbReference type="PROSITE" id="PS51462">
    <property type="entry name" value="NUDIX"/>
    <property type="match status" value="1"/>
</dbReference>
<dbReference type="Gene3D" id="3.90.79.10">
    <property type="entry name" value="Nucleoside Triphosphate Pyrophosphohydrolase"/>
    <property type="match status" value="1"/>
</dbReference>
<keyword evidence="8" id="KW-0460">Magnesium</keyword>
<dbReference type="AlphaFoldDB" id="A0A7W7RNB3"/>
<keyword evidence="5" id="KW-0479">Metal-binding</keyword>
<evidence type="ECO:0000256" key="10">
    <source>
        <dbReference type="ARBA" id="ARBA00035861"/>
    </source>
</evidence>
<dbReference type="EMBL" id="JACHJT010000002">
    <property type="protein sequence ID" value="MBB4935134.1"/>
    <property type="molecule type" value="Genomic_DNA"/>
</dbReference>
<evidence type="ECO:0000256" key="5">
    <source>
        <dbReference type="ARBA" id="ARBA00022723"/>
    </source>
</evidence>
<dbReference type="InterPro" id="IPR020084">
    <property type="entry name" value="NUDIX_hydrolase_CS"/>
</dbReference>
<evidence type="ECO:0000256" key="6">
    <source>
        <dbReference type="ARBA" id="ARBA00022763"/>
    </source>
</evidence>
<evidence type="ECO:0000256" key="3">
    <source>
        <dbReference type="ARBA" id="ARBA00022457"/>
    </source>
</evidence>
<proteinExistence type="inferred from homology"/>
<name>A0A7W7RNB3_9ACTN</name>
<dbReference type="GO" id="GO:0035539">
    <property type="term" value="F:8-oxo-7,8-dihydrodeoxyguanosine triphosphate pyrophosphatase activity"/>
    <property type="evidence" value="ECO:0007669"/>
    <property type="project" value="UniProtKB-EC"/>
</dbReference>
<reference evidence="13 14" key="1">
    <citation type="submission" date="2020-08" db="EMBL/GenBank/DDBJ databases">
        <title>Sequencing the genomes of 1000 actinobacteria strains.</title>
        <authorList>
            <person name="Klenk H.-P."/>
        </authorList>
    </citation>
    <scope>NUCLEOTIDE SEQUENCE [LARGE SCALE GENOMIC DNA]</scope>
    <source>
        <strain evidence="13 14">DSM 102030</strain>
    </source>
</reference>
<keyword evidence="7 13" id="KW-0378">Hydrolase</keyword>
<dbReference type="GO" id="GO:0006260">
    <property type="term" value="P:DNA replication"/>
    <property type="evidence" value="ECO:0007669"/>
    <property type="project" value="UniProtKB-KW"/>
</dbReference>
<evidence type="ECO:0000256" key="11">
    <source>
        <dbReference type="ARBA" id="ARBA00038905"/>
    </source>
</evidence>
<evidence type="ECO:0000256" key="1">
    <source>
        <dbReference type="ARBA" id="ARBA00001946"/>
    </source>
</evidence>
<dbReference type="Proteomes" id="UP000523007">
    <property type="component" value="Unassembled WGS sequence"/>
</dbReference>
<dbReference type="GO" id="GO:0006281">
    <property type="term" value="P:DNA repair"/>
    <property type="evidence" value="ECO:0007669"/>
    <property type="project" value="UniProtKB-KW"/>
</dbReference>
<sequence length="157" mass="17119">MDHDLDLLTQGADRDGIDKHVVGAVIHNDRHVLILRRSGEDGFLPGIEELPSGGAEPGEDLVQALARELAEEVGWRQPLQLDPGFVATFDYTTGSGRRARQFTFSLAHDGTPISLSAEHTSHRWITPDELAHTTLTAESKNTIMTWAGQAASRLQTG</sequence>
<dbReference type="EC" id="3.6.1.55" evidence="11"/>
<dbReference type="GO" id="GO:0046872">
    <property type="term" value="F:metal ion binding"/>
    <property type="evidence" value="ECO:0007669"/>
    <property type="project" value="UniProtKB-KW"/>
</dbReference>
<dbReference type="Pfam" id="PF00293">
    <property type="entry name" value="NUDIX"/>
    <property type="match status" value="1"/>
</dbReference>
<dbReference type="PANTHER" id="PTHR47707">
    <property type="entry name" value="8-OXO-DGTP DIPHOSPHATASE"/>
    <property type="match status" value="1"/>
</dbReference>
<dbReference type="PROSITE" id="PS00893">
    <property type="entry name" value="NUDIX_BOX"/>
    <property type="match status" value="1"/>
</dbReference>
<dbReference type="GO" id="GO:0044715">
    <property type="term" value="F:8-oxo-dGDP phosphatase activity"/>
    <property type="evidence" value="ECO:0007669"/>
    <property type="project" value="TreeGrafter"/>
</dbReference>
<dbReference type="RefSeq" id="WP_184584908.1">
    <property type="nucleotide sequence ID" value="NZ_JACHJT010000002.1"/>
</dbReference>
<dbReference type="PANTHER" id="PTHR47707:SF1">
    <property type="entry name" value="NUDIX HYDROLASE FAMILY PROTEIN"/>
    <property type="match status" value="1"/>
</dbReference>
<evidence type="ECO:0000256" key="9">
    <source>
        <dbReference type="ARBA" id="ARBA00023204"/>
    </source>
</evidence>
<evidence type="ECO:0000256" key="4">
    <source>
        <dbReference type="ARBA" id="ARBA00022705"/>
    </source>
</evidence>
<dbReference type="SUPFAM" id="SSF55811">
    <property type="entry name" value="Nudix"/>
    <property type="match status" value="1"/>
</dbReference>
<evidence type="ECO:0000313" key="13">
    <source>
        <dbReference type="EMBL" id="MBB4935134.1"/>
    </source>
</evidence>
<dbReference type="InterPro" id="IPR015797">
    <property type="entry name" value="NUDIX_hydrolase-like_dom_sf"/>
</dbReference>
<keyword evidence="3" id="KW-0515">Mutator protein</keyword>
<keyword evidence="4" id="KW-0235">DNA replication</keyword>
<comment type="catalytic activity">
    <reaction evidence="10">
        <text>8-oxo-dGTP + H2O = 8-oxo-dGMP + diphosphate + H(+)</text>
        <dbReference type="Rhea" id="RHEA:31575"/>
        <dbReference type="ChEBI" id="CHEBI:15377"/>
        <dbReference type="ChEBI" id="CHEBI:15378"/>
        <dbReference type="ChEBI" id="CHEBI:33019"/>
        <dbReference type="ChEBI" id="CHEBI:63224"/>
        <dbReference type="ChEBI" id="CHEBI:77896"/>
        <dbReference type="EC" id="3.6.1.55"/>
    </reaction>
</comment>
<evidence type="ECO:0000313" key="14">
    <source>
        <dbReference type="Proteomes" id="UP000523007"/>
    </source>
</evidence>
<dbReference type="InterPro" id="IPR047127">
    <property type="entry name" value="MutT-like"/>
</dbReference>
<evidence type="ECO:0000259" key="12">
    <source>
        <dbReference type="PROSITE" id="PS51462"/>
    </source>
</evidence>
<accession>A0A7W7RNB3</accession>
<dbReference type="GO" id="GO:0008413">
    <property type="term" value="F:8-oxo-7,8-dihydroguanosine triphosphate pyrophosphatase activity"/>
    <property type="evidence" value="ECO:0007669"/>
    <property type="project" value="TreeGrafter"/>
</dbReference>
<dbReference type="GO" id="GO:0044716">
    <property type="term" value="F:8-oxo-GDP phosphatase activity"/>
    <property type="evidence" value="ECO:0007669"/>
    <property type="project" value="TreeGrafter"/>
</dbReference>